<dbReference type="KEGG" id="bxi:BK049_04395"/>
<organism evidence="1 2">
    <name type="scientific">Bacillus xiamenensis</name>
    <dbReference type="NCBI Taxonomy" id="1178537"/>
    <lineage>
        <taxon>Bacteria</taxon>
        <taxon>Bacillati</taxon>
        <taxon>Bacillota</taxon>
        <taxon>Bacilli</taxon>
        <taxon>Bacillales</taxon>
        <taxon>Bacillaceae</taxon>
        <taxon>Bacillus</taxon>
    </lineage>
</organism>
<name>A0AAC9IID1_9BACI</name>
<accession>A0AAC9IID1</accession>
<reference evidence="1 2" key="1">
    <citation type="submission" date="2016-10" db="EMBL/GenBank/DDBJ databases">
        <title>Whole genome sequence of hyper active fibrinolysis bacterium Bacillus pumilus strain VV3 isolated from fermented rice.</title>
        <authorList>
            <person name="Mariadas V.A."/>
            <person name="Vijayaraghavan P."/>
            <person name="Dhandapani V."/>
        </authorList>
    </citation>
    <scope>NUCLEOTIDE SEQUENCE [LARGE SCALE GENOMIC DNA]</scope>
    <source>
        <strain evidence="1 2">VV3</strain>
    </source>
</reference>
<protein>
    <submittedName>
        <fullName evidence="1">Uncharacterized protein</fullName>
    </submittedName>
</protein>
<evidence type="ECO:0000313" key="1">
    <source>
        <dbReference type="EMBL" id="AOZ88003.1"/>
    </source>
</evidence>
<sequence length="59" mass="6900">MRRVSAAMQALFFRSYCWVRSIHLPYIKGCLIPPKVIFLKNADTFAVFFFIMQINEGRG</sequence>
<dbReference type="Proteomes" id="UP000177709">
    <property type="component" value="Chromosome"/>
</dbReference>
<proteinExistence type="predicted"/>
<dbReference type="EMBL" id="CP017786">
    <property type="protein sequence ID" value="AOZ88003.1"/>
    <property type="molecule type" value="Genomic_DNA"/>
</dbReference>
<dbReference type="AlphaFoldDB" id="A0AAC9IID1"/>
<evidence type="ECO:0000313" key="2">
    <source>
        <dbReference type="Proteomes" id="UP000177709"/>
    </source>
</evidence>
<gene>
    <name evidence="1" type="ORF">BK049_04395</name>
</gene>